<name>A0A438N884_EXOME</name>
<sequence length="756" mass="84059">MRIMYRLRDIPEKEIHKLANVLQFRPRENHQDAEIRIKSDIKALPWRLRGPGRLIRFLCPTRIDTCQWHNGINRCVADVILHNIQLEVGFRLNNLVAHSKLLQGDQLDRIWRLRELHALWLEAEKFAETFRISPNWVKWDYQANNCDACILSRISGNLEILLDLRCMIKSRATSKYVAKYGDPPLLKWVMTWIETLLSSVEESTGQRLNITDQIEINDRRSVEFKRLRAKIHIKKKKEKAEAGHSEEEKDPDVQSSGHDLPDAFADQGEDVVASKKARSTHFPASEFHEHISDDALSAIDSYAALKSSLVLPMPTANDDDAQSARSRPNQQPRVDDDQGGTFSNPRAQWKKGASRIYPHAPTYMNPESTVVSKATAWDSVVFGSQYASGFDGNAHASGVDPRSGVPNKQTSSSHPASTTVDSNGSAVSSTGGQARKSKPSSNGGFELKSAGSGKPAPPSAAPSSTCYSSQPSSSRDARSDRTAATSTRSRSSYGPCYPPIRVQGGHTADSYLKLVDHSPFSTIREAPAFKDVSYDGRKDSHRTQLSSNSLSPTTKPSFKISHSKPLSAHRETSTNRRRQDSVALTEDFFKEFEQLERDLSPHGPSSSHRGIHHGRSQESVGTSILYPSSNTISPESVEALTPPGLRPERNGDTREQSRYKEQKASKQHQKSRQDSHSRNSEKSRHSAAPQPKASRSNDVHSRKNRDAASSSSTHRKGTPYGDMASSRMGSQATGWSDAYGAGLKEREDVQWYYGGK</sequence>
<feature type="compositionally biased region" description="Polar residues" evidence="1">
    <location>
        <begin position="543"/>
        <end position="556"/>
    </location>
</feature>
<feature type="compositionally biased region" description="Low complexity" evidence="1">
    <location>
        <begin position="461"/>
        <end position="474"/>
    </location>
</feature>
<dbReference type="EMBL" id="NAJM01000014">
    <property type="protein sequence ID" value="RVX71976.1"/>
    <property type="molecule type" value="Genomic_DNA"/>
</dbReference>
<organism evidence="2 3">
    <name type="scientific">Exophiala mesophila</name>
    <name type="common">Black yeast-like fungus</name>
    <dbReference type="NCBI Taxonomy" id="212818"/>
    <lineage>
        <taxon>Eukaryota</taxon>
        <taxon>Fungi</taxon>
        <taxon>Dikarya</taxon>
        <taxon>Ascomycota</taxon>
        <taxon>Pezizomycotina</taxon>
        <taxon>Eurotiomycetes</taxon>
        <taxon>Chaetothyriomycetidae</taxon>
        <taxon>Chaetothyriales</taxon>
        <taxon>Herpotrichiellaceae</taxon>
        <taxon>Exophiala</taxon>
    </lineage>
</organism>
<proteinExistence type="predicted"/>
<feature type="region of interest" description="Disordered" evidence="1">
    <location>
        <begin position="594"/>
        <end position="741"/>
    </location>
</feature>
<reference evidence="2 3" key="1">
    <citation type="submission" date="2017-03" db="EMBL/GenBank/DDBJ databases">
        <title>Genomes of endolithic fungi from Antarctica.</title>
        <authorList>
            <person name="Coleine C."/>
            <person name="Masonjones S."/>
            <person name="Stajich J.E."/>
        </authorList>
    </citation>
    <scope>NUCLEOTIDE SEQUENCE [LARGE SCALE GENOMIC DNA]</scope>
    <source>
        <strain evidence="2 3">CCFEE 6314</strain>
    </source>
</reference>
<feature type="region of interest" description="Disordered" evidence="1">
    <location>
        <begin position="525"/>
        <end position="582"/>
    </location>
</feature>
<dbReference type="Proteomes" id="UP000288859">
    <property type="component" value="Unassembled WGS sequence"/>
</dbReference>
<evidence type="ECO:0000313" key="3">
    <source>
        <dbReference type="Proteomes" id="UP000288859"/>
    </source>
</evidence>
<comment type="caution">
    <text evidence="2">The sequence shown here is derived from an EMBL/GenBank/DDBJ whole genome shotgun (WGS) entry which is preliminary data.</text>
</comment>
<feature type="compositionally biased region" description="Polar residues" evidence="1">
    <location>
        <begin position="406"/>
        <end position="432"/>
    </location>
</feature>
<gene>
    <name evidence="2" type="ORF">B0A52_04574</name>
</gene>
<feature type="compositionally biased region" description="Basic and acidic residues" evidence="1">
    <location>
        <begin position="532"/>
        <end position="542"/>
    </location>
</feature>
<dbReference type="AlphaFoldDB" id="A0A438N884"/>
<dbReference type="VEuPathDB" id="FungiDB:PV10_01140"/>
<feature type="compositionally biased region" description="Basic and acidic residues" evidence="1">
    <location>
        <begin position="238"/>
        <end position="247"/>
    </location>
</feature>
<feature type="compositionally biased region" description="Basic and acidic residues" evidence="1">
    <location>
        <begin position="646"/>
        <end position="664"/>
    </location>
</feature>
<accession>A0A438N884</accession>
<evidence type="ECO:0000313" key="2">
    <source>
        <dbReference type="EMBL" id="RVX71976.1"/>
    </source>
</evidence>
<feature type="region of interest" description="Disordered" evidence="1">
    <location>
        <begin position="235"/>
        <end position="264"/>
    </location>
</feature>
<feature type="region of interest" description="Disordered" evidence="1">
    <location>
        <begin position="393"/>
        <end position="501"/>
    </location>
</feature>
<evidence type="ECO:0000256" key="1">
    <source>
        <dbReference type="SAM" id="MobiDB-lite"/>
    </source>
</evidence>
<feature type="compositionally biased region" description="Polar residues" evidence="1">
    <location>
        <begin position="323"/>
        <end position="332"/>
    </location>
</feature>
<feature type="compositionally biased region" description="Basic and acidic residues" evidence="1">
    <location>
        <begin position="568"/>
        <end position="580"/>
    </location>
</feature>
<feature type="compositionally biased region" description="Low complexity" evidence="1">
    <location>
        <begin position="482"/>
        <end position="492"/>
    </location>
</feature>
<feature type="compositionally biased region" description="Basic and acidic residues" evidence="1">
    <location>
        <begin position="695"/>
        <end position="706"/>
    </location>
</feature>
<dbReference type="OrthoDB" id="4120558at2759"/>
<feature type="compositionally biased region" description="Basic and acidic residues" evidence="1">
    <location>
        <begin position="671"/>
        <end position="684"/>
    </location>
</feature>
<protein>
    <submittedName>
        <fullName evidence="2">Uncharacterized protein</fullName>
    </submittedName>
</protein>
<feature type="compositionally biased region" description="Polar residues" evidence="1">
    <location>
        <begin position="617"/>
        <end position="634"/>
    </location>
</feature>
<feature type="region of interest" description="Disordered" evidence="1">
    <location>
        <begin position="313"/>
        <end position="350"/>
    </location>
</feature>